<proteinExistence type="inferred from homology"/>
<evidence type="ECO:0000259" key="3">
    <source>
        <dbReference type="Pfam" id="PF13193"/>
    </source>
</evidence>
<dbReference type="SUPFAM" id="SSF56801">
    <property type="entry name" value="Acetyl-CoA synthetase-like"/>
    <property type="match status" value="1"/>
</dbReference>
<accession>A0A6J6JIU6</accession>
<evidence type="ECO:0000256" key="2">
    <source>
        <dbReference type="ARBA" id="ARBA00022598"/>
    </source>
</evidence>
<name>A0A6J6JIU6_9ZZZZ</name>
<sequence>MRPPNAAVGIDDRRDDDGFIDTGDIASVDEDGFVWIDGRVSDLINRGGNKVFPDSVEEVLRLHSSVIDAAVVGVPDNRLGEVPVAFIVGDDFSEEVLVEHCRNYLVAYKVPVAFRSIDELPRSEVGKVLRRELANRWVNDQIGS</sequence>
<gene>
    <name evidence="4" type="ORF">UFOPK1906_01782</name>
</gene>
<reference evidence="4" key="1">
    <citation type="submission" date="2020-05" db="EMBL/GenBank/DDBJ databases">
        <authorList>
            <person name="Chiriac C."/>
            <person name="Salcher M."/>
            <person name="Ghai R."/>
            <person name="Kavagutti S V."/>
        </authorList>
    </citation>
    <scope>NUCLEOTIDE SEQUENCE</scope>
</reference>
<feature type="domain" description="AMP-binding enzyme C-terminal" evidence="3">
    <location>
        <begin position="56"/>
        <end position="127"/>
    </location>
</feature>
<dbReference type="InterPro" id="IPR042099">
    <property type="entry name" value="ANL_N_sf"/>
</dbReference>
<dbReference type="InterPro" id="IPR025110">
    <property type="entry name" value="AMP-bd_C"/>
</dbReference>
<dbReference type="GO" id="GO:0006631">
    <property type="term" value="P:fatty acid metabolic process"/>
    <property type="evidence" value="ECO:0007669"/>
    <property type="project" value="TreeGrafter"/>
</dbReference>
<protein>
    <submittedName>
        <fullName evidence="4">Unannotated protein</fullName>
    </submittedName>
</protein>
<dbReference type="PANTHER" id="PTHR43201">
    <property type="entry name" value="ACYL-COA SYNTHETASE"/>
    <property type="match status" value="1"/>
</dbReference>
<comment type="similarity">
    <text evidence="1">Belongs to the ATP-dependent AMP-binding enzyme family.</text>
</comment>
<dbReference type="Pfam" id="PF13193">
    <property type="entry name" value="AMP-binding_C"/>
    <property type="match status" value="1"/>
</dbReference>
<dbReference type="InterPro" id="IPR045851">
    <property type="entry name" value="AMP-bd_C_sf"/>
</dbReference>
<dbReference type="GO" id="GO:0031956">
    <property type="term" value="F:medium-chain fatty acid-CoA ligase activity"/>
    <property type="evidence" value="ECO:0007669"/>
    <property type="project" value="TreeGrafter"/>
</dbReference>
<dbReference type="EMBL" id="CAEZVC010000162">
    <property type="protein sequence ID" value="CAB4636073.1"/>
    <property type="molecule type" value="Genomic_DNA"/>
</dbReference>
<dbReference type="Gene3D" id="3.40.50.12780">
    <property type="entry name" value="N-terminal domain of ligase-like"/>
    <property type="match status" value="1"/>
</dbReference>
<organism evidence="4">
    <name type="scientific">freshwater metagenome</name>
    <dbReference type="NCBI Taxonomy" id="449393"/>
    <lineage>
        <taxon>unclassified sequences</taxon>
        <taxon>metagenomes</taxon>
        <taxon>ecological metagenomes</taxon>
    </lineage>
</organism>
<dbReference type="PANTHER" id="PTHR43201:SF5">
    <property type="entry name" value="MEDIUM-CHAIN ACYL-COA LIGASE ACSF2, MITOCHONDRIAL"/>
    <property type="match status" value="1"/>
</dbReference>
<dbReference type="AlphaFoldDB" id="A0A6J6JIU6"/>
<keyword evidence="2" id="KW-0436">Ligase</keyword>
<evidence type="ECO:0000256" key="1">
    <source>
        <dbReference type="ARBA" id="ARBA00006432"/>
    </source>
</evidence>
<dbReference type="Gene3D" id="3.30.300.30">
    <property type="match status" value="1"/>
</dbReference>
<evidence type="ECO:0000313" key="4">
    <source>
        <dbReference type="EMBL" id="CAB4636073.1"/>
    </source>
</evidence>